<dbReference type="Proteomes" id="UP001497512">
    <property type="component" value="Chromosome 14"/>
</dbReference>
<evidence type="ECO:0000313" key="2">
    <source>
        <dbReference type="Proteomes" id="UP001497512"/>
    </source>
</evidence>
<evidence type="ECO:0000313" key="1">
    <source>
        <dbReference type="EMBL" id="CAK9204104.1"/>
    </source>
</evidence>
<accession>A0ABP0TSY0</accession>
<keyword evidence="2" id="KW-1185">Reference proteome</keyword>
<gene>
    <name evidence="1" type="ORF">CSSPTR1EN2_LOCUS7219</name>
</gene>
<proteinExistence type="predicted"/>
<protein>
    <submittedName>
        <fullName evidence="1">Uncharacterized protein</fullName>
    </submittedName>
</protein>
<reference evidence="1" key="1">
    <citation type="submission" date="2024-02" db="EMBL/GenBank/DDBJ databases">
        <authorList>
            <consortium name="ELIXIR-Norway"/>
            <consortium name="Elixir Norway"/>
        </authorList>
    </citation>
    <scope>NUCLEOTIDE SEQUENCE</scope>
</reference>
<organism evidence="1 2">
    <name type="scientific">Sphagnum troendelagicum</name>
    <dbReference type="NCBI Taxonomy" id="128251"/>
    <lineage>
        <taxon>Eukaryota</taxon>
        <taxon>Viridiplantae</taxon>
        <taxon>Streptophyta</taxon>
        <taxon>Embryophyta</taxon>
        <taxon>Bryophyta</taxon>
        <taxon>Sphagnophytina</taxon>
        <taxon>Sphagnopsida</taxon>
        <taxon>Sphagnales</taxon>
        <taxon>Sphagnaceae</taxon>
        <taxon>Sphagnum</taxon>
    </lineage>
</organism>
<name>A0ABP0TSY0_9BRYO</name>
<dbReference type="EMBL" id="OZ019906">
    <property type="protein sequence ID" value="CAK9204104.1"/>
    <property type="molecule type" value="Genomic_DNA"/>
</dbReference>
<sequence length="139" mass="14958">MQVQILMSDCLVISRHLRSRGAGCKNPLISVVNRGTWRILPASPPFIQTPSKMSDSDGLVLQVLMPPVLHWPSEHLMYNMLTGNVTVPTSSRGAAKDSGSHDTAMSSASWHFGDLAQGSDFSFPMKTESGIASQECGGN</sequence>